<keyword evidence="2" id="KW-0805">Transcription regulation</keyword>
<evidence type="ECO:0000259" key="5">
    <source>
        <dbReference type="PROSITE" id="PS50931"/>
    </source>
</evidence>
<evidence type="ECO:0000256" key="3">
    <source>
        <dbReference type="ARBA" id="ARBA00023125"/>
    </source>
</evidence>
<dbReference type="Pfam" id="PF00126">
    <property type="entry name" value="HTH_1"/>
    <property type="match status" value="1"/>
</dbReference>
<evidence type="ECO:0000313" key="6">
    <source>
        <dbReference type="EMBL" id="PCE22451.1"/>
    </source>
</evidence>
<dbReference type="Proteomes" id="UP000218022">
    <property type="component" value="Unassembled WGS sequence"/>
</dbReference>
<dbReference type="RefSeq" id="WP_096724216.1">
    <property type="nucleotide sequence ID" value="NZ_MTZV01000006.1"/>
</dbReference>
<dbReference type="GO" id="GO:0006351">
    <property type="term" value="P:DNA-templated transcription"/>
    <property type="evidence" value="ECO:0007669"/>
    <property type="project" value="TreeGrafter"/>
</dbReference>
<dbReference type="Pfam" id="PF03466">
    <property type="entry name" value="LysR_substrate"/>
    <property type="match status" value="1"/>
</dbReference>
<dbReference type="CDD" id="cd08432">
    <property type="entry name" value="PBP2_GcdR_TrpI_HvrB_AmpR_like"/>
    <property type="match status" value="1"/>
</dbReference>
<evidence type="ECO:0000256" key="2">
    <source>
        <dbReference type="ARBA" id="ARBA00023015"/>
    </source>
</evidence>
<dbReference type="GO" id="GO:0003700">
    <property type="term" value="F:DNA-binding transcription factor activity"/>
    <property type="evidence" value="ECO:0007669"/>
    <property type="project" value="InterPro"/>
</dbReference>
<dbReference type="Gene3D" id="1.10.10.10">
    <property type="entry name" value="Winged helix-like DNA-binding domain superfamily/Winged helix DNA-binding domain"/>
    <property type="match status" value="1"/>
</dbReference>
<dbReference type="InterPro" id="IPR036388">
    <property type="entry name" value="WH-like_DNA-bd_sf"/>
</dbReference>
<dbReference type="GO" id="GO:0043565">
    <property type="term" value="F:sequence-specific DNA binding"/>
    <property type="evidence" value="ECO:0007669"/>
    <property type="project" value="TreeGrafter"/>
</dbReference>
<feature type="domain" description="HTH lysR-type" evidence="5">
    <location>
        <begin position="6"/>
        <end position="63"/>
    </location>
</feature>
<dbReference type="PANTHER" id="PTHR30537:SF26">
    <property type="entry name" value="GLYCINE CLEAVAGE SYSTEM TRANSCRIPTIONAL ACTIVATOR"/>
    <property type="match status" value="1"/>
</dbReference>
<comment type="similarity">
    <text evidence="1">Belongs to the LysR transcriptional regulatory family.</text>
</comment>
<comment type="caution">
    <text evidence="6">The sequence shown here is derived from an EMBL/GenBank/DDBJ whole genome shotgun (WGS) entry which is preliminary data.</text>
</comment>
<dbReference type="EMBL" id="MTZV01000006">
    <property type="protein sequence ID" value="PCE22451.1"/>
    <property type="molecule type" value="Genomic_DNA"/>
</dbReference>
<dbReference type="OrthoDB" id="5526340at2"/>
<protein>
    <submittedName>
        <fullName evidence="6">Transcriptional regulator</fullName>
    </submittedName>
</protein>
<dbReference type="PANTHER" id="PTHR30537">
    <property type="entry name" value="HTH-TYPE TRANSCRIPTIONAL REGULATOR"/>
    <property type="match status" value="1"/>
</dbReference>
<dbReference type="InterPro" id="IPR005119">
    <property type="entry name" value="LysR_subst-bd"/>
</dbReference>
<dbReference type="AlphaFoldDB" id="A0A2A4EMT5"/>
<dbReference type="SUPFAM" id="SSF46785">
    <property type="entry name" value="Winged helix' DNA-binding domain"/>
    <property type="match status" value="1"/>
</dbReference>
<sequence length="298" mass="32642">MPRKLPPLNSLPSFEAAARHLSFSRAAEELNVTHGAISRAIKHLEDQLDVRLFERATRSVRLTAVGEPYARAVREALDRLSSATATATTRHSNSTLNVSTSDGFAGKWLVPRLYRFHREHSEIDVRISTTGQLSSFLGDGIDIAIRYGGGNYPGLTAEFLTEEEVFPVCSPRLVEGKRALRKPADLKHHTLIHDAFPIDWATWLASAGVEGVDPQSGITFDSATFAVEAAVQGEGVVLGRTMLVAADLATGRLVRPFEHALKSTSSFYVVYPPGAIRQRKVKAFRDWLLAELAPPSES</sequence>
<dbReference type="PRINTS" id="PR00039">
    <property type="entry name" value="HTHLYSR"/>
</dbReference>
<dbReference type="InterPro" id="IPR036390">
    <property type="entry name" value="WH_DNA-bd_sf"/>
</dbReference>
<evidence type="ECO:0000313" key="7">
    <source>
        <dbReference type="Proteomes" id="UP000218022"/>
    </source>
</evidence>
<dbReference type="InterPro" id="IPR058163">
    <property type="entry name" value="LysR-type_TF_proteobact-type"/>
</dbReference>
<dbReference type="FunFam" id="3.40.190.10:FF:000017">
    <property type="entry name" value="Glycine cleavage system transcriptional activator"/>
    <property type="match status" value="1"/>
</dbReference>
<proteinExistence type="inferred from homology"/>
<dbReference type="FunFam" id="1.10.10.10:FF:000038">
    <property type="entry name" value="Glycine cleavage system transcriptional activator"/>
    <property type="match status" value="1"/>
</dbReference>
<dbReference type="PROSITE" id="PS50931">
    <property type="entry name" value="HTH_LYSR"/>
    <property type="match status" value="1"/>
</dbReference>
<dbReference type="NCBIfam" id="NF008352">
    <property type="entry name" value="PRK11139.1"/>
    <property type="match status" value="1"/>
</dbReference>
<gene>
    <name evidence="6" type="ORF">BWP39_22500</name>
</gene>
<organism evidence="6 7">
    <name type="scientific">Paraburkholderia acidicola</name>
    <dbReference type="NCBI Taxonomy" id="1912599"/>
    <lineage>
        <taxon>Bacteria</taxon>
        <taxon>Pseudomonadati</taxon>
        <taxon>Pseudomonadota</taxon>
        <taxon>Betaproteobacteria</taxon>
        <taxon>Burkholderiales</taxon>
        <taxon>Burkholderiaceae</taxon>
        <taxon>Paraburkholderia</taxon>
    </lineage>
</organism>
<dbReference type="Gene3D" id="3.40.190.10">
    <property type="entry name" value="Periplasmic binding protein-like II"/>
    <property type="match status" value="2"/>
</dbReference>
<dbReference type="InterPro" id="IPR000847">
    <property type="entry name" value="LysR_HTH_N"/>
</dbReference>
<keyword evidence="4" id="KW-0804">Transcription</keyword>
<dbReference type="SUPFAM" id="SSF53850">
    <property type="entry name" value="Periplasmic binding protein-like II"/>
    <property type="match status" value="1"/>
</dbReference>
<accession>A0A2A4EMT5</accession>
<evidence type="ECO:0000256" key="1">
    <source>
        <dbReference type="ARBA" id="ARBA00009437"/>
    </source>
</evidence>
<evidence type="ECO:0000256" key="4">
    <source>
        <dbReference type="ARBA" id="ARBA00023163"/>
    </source>
</evidence>
<reference evidence="6 7" key="1">
    <citation type="submission" date="2017-01" db="EMBL/GenBank/DDBJ databases">
        <title>Whole-Genome Shotgun Sequencing of Two beta-Proteobacterial Species in Search of the Bulgecin Biosynthetic Cluster.</title>
        <authorList>
            <person name="Horsman M.E."/>
            <person name="Marous D.R."/>
            <person name="Li R."/>
            <person name="Oliver R.A."/>
            <person name="Byun B."/>
            <person name="Emrich S.J."/>
            <person name="Boggess B."/>
            <person name="Townsend C.A."/>
            <person name="Mobashery S."/>
        </authorList>
    </citation>
    <scope>NUCLEOTIDE SEQUENCE [LARGE SCALE GENOMIC DNA]</scope>
    <source>
        <strain evidence="6 7">ATCC 31363</strain>
    </source>
</reference>
<name>A0A2A4EMT5_9BURK</name>
<keyword evidence="3" id="KW-0238">DNA-binding</keyword>